<evidence type="ECO:0000256" key="5">
    <source>
        <dbReference type="ARBA" id="ARBA00022806"/>
    </source>
</evidence>
<protein>
    <recommendedName>
        <fullName evidence="12">DNA 3'-5' helicase</fullName>
        <ecNumber evidence="12">5.6.2.4</ecNumber>
    </recommendedName>
    <alternativeName>
        <fullName evidence="13">DNA 3'-5' helicase II</fullName>
    </alternativeName>
</protein>
<dbReference type="GO" id="GO:0043138">
    <property type="term" value="F:3'-5' DNA helicase activity"/>
    <property type="evidence" value="ECO:0007669"/>
    <property type="project" value="UniProtKB-EC"/>
</dbReference>
<evidence type="ECO:0000259" key="18">
    <source>
        <dbReference type="PROSITE" id="PS51217"/>
    </source>
</evidence>
<keyword evidence="9" id="KW-0234">DNA repair</keyword>
<dbReference type="Proteomes" id="UP000294547">
    <property type="component" value="Unassembled WGS sequence"/>
</dbReference>
<sequence length="1168" mass="123738">MSAVPPETVRRQRLATDPGASAFVSANAGSGKTYVLTRRVIRLMLAGCDPGRILCLTFTKAAAAEMANRVFALLGRWATVPDAVLAAEIAEIEAAAPSRERLLAARRLFARALETPGGLKVQTIHAFAEALLQRFSVEANLSGRFEVLDDRAAALLRAEAKARTVRETVAAPDGPVAQALAELLADTADDTVDRALAAMVDEREAFLAWVRRHHDLAAALAALPVELGVPAGTSEADVVAAIPDGAFGPGLLAELLPVLDGAGANSVKLARAFRDALDTSHPEARAEAWAAVFCKDDGSPRSAKSAIVNAVEAALPGTRERFAAEAERIGRLLSARAAFGTARRTAALARLADRTIGHYQALKAAAGALDYDDLILRAATLLSRSDAAAWVQYKLDQGLDHILVDEAQDTSPAQWRIVRALAGDFFAGEGARGRTVRTLFAVGDEKQSIYSFQGAAPELFGATRRDVAGEVRGAGGAFHQIELTVSFRSAPDVVKGVDRVFAAPEAHAGLTSGGGGTVHETVRGDAPGLVEVWPETEAEKAPEPERWEDPVDRVGRGGADRRLAERVADEIAGWVARGEPLGGEGRPIRPGDVLILVRRRGPFVEAVNRAMKQRGLAVAGADRLDVTGHVIAADLLAAARVALLPDDDLGLAAVAKSPLVGLSEDELFRLAHGRTDGLHAAVRAAAAAGDPAARRLADRLDVWTARARRLEPHAFFAEIVGPDGARAAYRARFGREADEVIDEFLGLVFAFEDRETASLQGLVCRLGDLDEEVKREVDAGRDEVRVMTVHGAKGLEAPVVFLVDPGDAPSSARHAPAVVTLGDAPGAALVWVQPGLKPLPVAAELDRHRIEQESEYRRLLYVGLTRARDRLIVAGIRSDRVRPDGRWHTLVAGALSAEAEVVKDRAGAVTAWRWRLSTAKRPLPGAGASAVAAPAPEPPLPDWLFRRAPSEPAPRLLTPSSAAEHLGVAAPAGPRRDPIEAVRRPDGEASLRGRLVHRLLEVLPEIEPAERGPRAAAWIAREAPALDPAERDGLVAMALGVVADPALADLFGPAGRAEIGIAGELVDAAGGRVLVSGQIDRMAVTPDAVLVVDFKTNRVVPDAMPPAYVAQLALYRRLLVERAGGRKVRCAILWTETGRLDEVPAAVLDAAVAEILTQMGSSGRTGRS</sequence>
<feature type="region of interest" description="Disordered" evidence="16">
    <location>
        <begin position="965"/>
        <end position="984"/>
    </location>
</feature>
<keyword evidence="8" id="KW-0238">DNA-binding</keyword>
<keyword evidence="2 15" id="KW-0547">Nucleotide-binding</keyword>
<proteinExistence type="predicted"/>
<evidence type="ECO:0000256" key="8">
    <source>
        <dbReference type="ARBA" id="ARBA00023125"/>
    </source>
</evidence>
<keyword evidence="10" id="KW-0413">Isomerase</keyword>
<gene>
    <name evidence="19" type="ORF">EDD54_2915</name>
</gene>
<comment type="catalytic activity">
    <reaction evidence="11">
        <text>Couples ATP hydrolysis with the unwinding of duplex DNA by translocating in the 3'-5' direction.</text>
        <dbReference type="EC" id="5.6.2.4"/>
    </reaction>
</comment>
<dbReference type="NCBIfam" id="TIGR02784">
    <property type="entry name" value="addA_alphas"/>
    <property type="match status" value="1"/>
</dbReference>
<dbReference type="InterPro" id="IPR038726">
    <property type="entry name" value="PDDEXK_AddAB-type"/>
</dbReference>
<evidence type="ECO:0000256" key="16">
    <source>
        <dbReference type="SAM" id="MobiDB-lite"/>
    </source>
</evidence>
<evidence type="ECO:0000256" key="1">
    <source>
        <dbReference type="ARBA" id="ARBA00022722"/>
    </source>
</evidence>
<evidence type="ECO:0000256" key="10">
    <source>
        <dbReference type="ARBA" id="ARBA00023235"/>
    </source>
</evidence>
<name>A0A4R6RDP2_9HYPH</name>
<keyword evidence="4 15" id="KW-0378">Hydrolase</keyword>
<dbReference type="Gene3D" id="1.10.486.10">
    <property type="entry name" value="PCRA, domain 4"/>
    <property type="match status" value="1"/>
</dbReference>
<dbReference type="InterPro" id="IPR027417">
    <property type="entry name" value="P-loop_NTPase"/>
</dbReference>
<evidence type="ECO:0000256" key="13">
    <source>
        <dbReference type="ARBA" id="ARBA00034923"/>
    </source>
</evidence>
<dbReference type="GO" id="GO:0033202">
    <property type="term" value="C:DNA helicase complex"/>
    <property type="evidence" value="ECO:0007669"/>
    <property type="project" value="TreeGrafter"/>
</dbReference>
<dbReference type="RefSeq" id="WP_166653456.1">
    <property type="nucleotide sequence ID" value="NZ_BSPM01000002.1"/>
</dbReference>
<evidence type="ECO:0000256" key="6">
    <source>
        <dbReference type="ARBA" id="ARBA00022839"/>
    </source>
</evidence>
<dbReference type="EC" id="5.6.2.4" evidence="12"/>
<evidence type="ECO:0000313" key="19">
    <source>
        <dbReference type="EMBL" id="TDP84309.1"/>
    </source>
</evidence>
<dbReference type="GO" id="GO:0000725">
    <property type="term" value="P:recombinational repair"/>
    <property type="evidence" value="ECO:0007669"/>
    <property type="project" value="TreeGrafter"/>
</dbReference>
<dbReference type="GO" id="GO:0003677">
    <property type="term" value="F:DNA binding"/>
    <property type="evidence" value="ECO:0007669"/>
    <property type="project" value="UniProtKB-KW"/>
</dbReference>
<feature type="domain" description="UvrD-like helicase ATP-binding" evidence="17">
    <location>
        <begin position="5"/>
        <end position="490"/>
    </location>
</feature>
<dbReference type="Gene3D" id="3.40.50.300">
    <property type="entry name" value="P-loop containing nucleotide triphosphate hydrolases"/>
    <property type="match status" value="4"/>
</dbReference>
<dbReference type="GO" id="GO:0005829">
    <property type="term" value="C:cytosol"/>
    <property type="evidence" value="ECO:0007669"/>
    <property type="project" value="TreeGrafter"/>
</dbReference>
<dbReference type="Pfam" id="PF00580">
    <property type="entry name" value="UvrD-helicase"/>
    <property type="match status" value="1"/>
</dbReference>
<organism evidence="19 20">
    <name type="scientific">Oharaeibacter diazotrophicus</name>
    <dbReference type="NCBI Taxonomy" id="1920512"/>
    <lineage>
        <taxon>Bacteria</taxon>
        <taxon>Pseudomonadati</taxon>
        <taxon>Pseudomonadota</taxon>
        <taxon>Alphaproteobacteria</taxon>
        <taxon>Hyphomicrobiales</taxon>
        <taxon>Pleomorphomonadaceae</taxon>
        <taxon>Oharaeibacter</taxon>
    </lineage>
</organism>
<keyword evidence="5 15" id="KW-0347">Helicase</keyword>
<keyword evidence="1" id="KW-0540">Nuclease</keyword>
<dbReference type="GO" id="GO:0004527">
    <property type="term" value="F:exonuclease activity"/>
    <property type="evidence" value="ECO:0007669"/>
    <property type="project" value="UniProtKB-KW"/>
</dbReference>
<feature type="binding site" evidence="15">
    <location>
        <begin position="26"/>
        <end position="33"/>
    </location>
    <ligand>
        <name>ATP</name>
        <dbReference type="ChEBI" id="CHEBI:30616"/>
    </ligand>
</feature>
<evidence type="ECO:0000256" key="7">
    <source>
        <dbReference type="ARBA" id="ARBA00022840"/>
    </source>
</evidence>
<dbReference type="InterPro" id="IPR011604">
    <property type="entry name" value="PDDEXK-like_dom_sf"/>
</dbReference>
<evidence type="ECO:0000256" key="11">
    <source>
        <dbReference type="ARBA" id="ARBA00034617"/>
    </source>
</evidence>
<evidence type="ECO:0000256" key="2">
    <source>
        <dbReference type="ARBA" id="ARBA00022741"/>
    </source>
</evidence>
<feature type="domain" description="UvrD-like helicase C-terminal" evidence="18">
    <location>
        <begin position="520"/>
        <end position="794"/>
    </location>
</feature>
<dbReference type="SUPFAM" id="SSF52540">
    <property type="entry name" value="P-loop containing nucleoside triphosphate hydrolases"/>
    <property type="match status" value="1"/>
</dbReference>
<feature type="compositionally biased region" description="Basic and acidic residues" evidence="16">
    <location>
        <begin position="974"/>
        <end position="984"/>
    </location>
</feature>
<dbReference type="Pfam" id="PF12705">
    <property type="entry name" value="PDDEXK_1"/>
    <property type="match status" value="1"/>
</dbReference>
<dbReference type="Pfam" id="PF13361">
    <property type="entry name" value="UvrD_C"/>
    <property type="match status" value="1"/>
</dbReference>
<dbReference type="PROSITE" id="PS51217">
    <property type="entry name" value="UVRD_HELICASE_CTER"/>
    <property type="match status" value="1"/>
</dbReference>
<dbReference type="InterPro" id="IPR014016">
    <property type="entry name" value="UvrD-like_ATP-bd"/>
</dbReference>
<keyword evidence="6" id="KW-0269">Exonuclease</keyword>
<evidence type="ECO:0000256" key="14">
    <source>
        <dbReference type="ARBA" id="ARBA00048988"/>
    </source>
</evidence>
<keyword evidence="20" id="KW-1185">Reference proteome</keyword>
<dbReference type="PANTHER" id="PTHR11070">
    <property type="entry name" value="UVRD / RECB / PCRA DNA HELICASE FAMILY MEMBER"/>
    <property type="match status" value="1"/>
</dbReference>
<evidence type="ECO:0000256" key="12">
    <source>
        <dbReference type="ARBA" id="ARBA00034808"/>
    </source>
</evidence>
<evidence type="ECO:0000256" key="9">
    <source>
        <dbReference type="ARBA" id="ARBA00023204"/>
    </source>
</evidence>
<evidence type="ECO:0000256" key="4">
    <source>
        <dbReference type="ARBA" id="ARBA00022801"/>
    </source>
</evidence>
<dbReference type="InterPro" id="IPR000212">
    <property type="entry name" value="DNA_helicase_UvrD/REP"/>
</dbReference>
<dbReference type="InterPro" id="IPR014151">
    <property type="entry name" value="DNA_helicase_AddA"/>
</dbReference>
<evidence type="ECO:0000256" key="15">
    <source>
        <dbReference type="PROSITE-ProRule" id="PRU00560"/>
    </source>
</evidence>
<accession>A0A4R6RDP2</accession>
<dbReference type="EMBL" id="SNXY01000008">
    <property type="protein sequence ID" value="TDP84309.1"/>
    <property type="molecule type" value="Genomic_DNA"/>
</dbReference>
<dbReference type="AlphaFoldDB" id="A0A4R6RDP2"/>
<evidence type="ECO:0000256" key="3">
    <source>
        <dbReference type="ARBA" id="ARBA00022763"/>
    </source>
</evidence>
<dbReference type="Gene3D" id="3.90.320.10">
    <property type="match status" value="1"/>
</dbReference>
<evidence type="ECO:0000313" key="20">
    <source>
        <dbReference type="Proteomes" id="UP000294547"/>
    </source>
</evidence>
<comment type="catalytic activity">
    <reaction evidence="14">
        <text>ATP + H2O = ADP + phosphate + H(+)</text>
        <dbReference type="Rhea" id="RHEA:13065"/>
        <dbReference type="ChEBI" id="CHEBI:15377"/>
        <dbReference type="ChEBI" id="CHEBI:15378"/>
        <dbReference type="ChEBI" id="CHEBI:30616"/>
        <dbReference type="ChEBI" id="CHEBI:43474"/>
        <dbReference type="ChEBI" id="CHEBI:456216"/>
        <dbReference type="EC" id="5.6.2.4"/>
    </reaction>
</comment>
<comment type="caution">
    <text evidence="19">The sequence shown here is derived from an EMBL/GenBank/DDBJ whole genome shotgun (WGS) entry which is preliminary data.</text>
</comment>
<dbReference type="PROSITE" id="PS51198">
    <property type="entry name" value="UVRD_HELICASE_ATP_BIND"/>
    <property type="match status" value="1"/>
</dbReference>
<dbReference type="InterPro" id="IPR014017">
    <property type="entry name" value="DNA_helicase_UvrD-like_C"/>
</dbReference>
<reference evidence="19 20" key="1">
    <citation type="submission" date="2019-03" db="EMBL/GenBank/DDBJ databases">
        <title>Genomic Encyclopedia of Type Strains, Phase IV (KMG-IV): sequencing the most valuable type-strain genomes for metagenomic binning, comparative biology and taxonomic classification.</title>
        <authorList>
            <person name="Goeker M."/>
        </authorList>
    </citation>
    <scope>NUCLEOTIDE SEQUENCE [LARGE SCALE GENOMIC DNA]</scope>
    <source>
        <strain evidence="19 20">DSM 102969</strain>
    </source>
</reference>
<dbReference type="GO" id="GO:0005524">
    <property type="term" value="F:ATP binding"/>
    <property type="evidence" value="ECO:0007669"/>
    <property type="project" value="UniProtKB-UniRule"/>
</dbReference>
<keyword evidence="3" id="KW-0227">DNA damage</keyword>
<dbReference type="PANTHER" id="PTHR11070:SF2">
    <property type="entry name" value="ATP-DEPENDENT DNA HELICASE SRS2"/>
    <property type="match status" value="1"/>
</dbReference>
<evidence type="ECO:0000259" key="17">
    <source>
        <dbReference type="PROSITE" id="PS51198"/>
    </source>
</evidence>
<keyword evidence="7 15" id="KW-0067">ATP-binding</keyword>